<dbReference type="Gene3D" id="3.30.2310.20">
    <property type="entry name" value="RelE-like"/>
    <property type="match status" value="1"/>
</dbReference>
<evidence type="ECO:0000313" key="1">
    <source>
        <dbReference type="EMBL" id="KKT71618.1"/>
    </source>
</evidence>
<comment type="caution">
    <text evidence="1">The sequence shown here is derived from an EMBL/GenBank/DDBJ whole genome shotgun (WGS) entry which is preliminary data.</text>
</comment>
<dbReference type="AlphaFoldDB" id="A0A0G1JJR9"/>
<protein>
    <recommendedName>
        <fullName evidence="3">Plasmid stabilization system</fullName>
    </recommendedName>
</protein>
<gene>
    <name evidence="1" type="ORF">UW63_C0012G0017</name>
</gene>
<evidence type="ECO:0008006" key="3">
    <source>
        <dbReference type="Google" id="ProtNLM"/>
    </source>
</evidence>
<reference evidence="1 2" key="1">
    <citation type="journal article" date="2015" name="Nature">
        <title>rRNA introns, odd ribosomes, and small enigmatic genomes across a large radiation of phyla.</title>
        <authorList>
            <person name="Brown C.T."/>
            <person name="Hug L.A."/>
            <person name="Thomas B.C."/>
            <person name="Sharon I."/>
            <person name="Castelle C.J."/>
            <person name="Singh A."/>
            <person name="Wilkins M.J."/>
            <person name="Williams K.H."/>
            <person name="Banfield J.F."/>
        </authorList>
    </citation>
    <scope>NUCLEOTIDE SEQUENCE [LARGE SCALE GENOMIC DNA]</scope>
</reference>
<organism evidence="1 2">
    <name type="scientific">Candidatus Uhrbacteria bacterium GW2011_GWF2_44_350</name>
    <dbReference type="NCBI Taxonomy" id="1619000"/>
    <lineage>
        <taxon>Bacteria</taxon>
        <taxon>Candidatus Uhriibacteriota</taxon>
    </lineage>
</organism>
<dbReference type="Proteomes" id="UP000034154">
    <property type="component" value="Unassembled WGS sequence"/>
</dbReference>
<evidence type="ECO:0000313" key="2">
    <source>
        <dbReference type="Proteomes" id="UP000034154"/>
    </source>
</evidence>
<accession>A0A0G1JJR9</accession>
<proteinExistence type="predicted"/>
<sequence>MEVSFSPSFLSFFRVLSKQLQEETLEKIDLFSDIKNHQALKVHKLKGRLCGCYSFSVNYHIRIVFEFIGKPRRAYLLSIGDHEVYN</sequence>
<dbReference type="EMBL" id="LCJB01000012">
    <property type="protein sequence ID" value="KKT71618.1"/>
    <property type="molecule type" value="Genomic_DNA"/>
</dbReference>
<dbReference type="SUPFAM" id="SSF143011">
    <property type="entry name" value="RelE-like"/>
    <property type="match status" value="1"/>
</dbReference>
<name>A0A0G1JJR9_9BACT</name>
<dbReference type="InterPro" id="IPR035093">
    <property type="entry name" value="RelE/ParE_toxin_dom_sf"/>
</dbReference>